<dbReference type="Proteomes" id="UP001494588">
    <property type="component" value="Unassembled WGS sequence"/>
</dbReference>
<evidence type="ECO:0000256" key="5">
    <source>
        <dbReference type="ARBA" id="ARBA00022692"/>
    </source>
</evidence>
<keyword evidence="9" id="KW-0472">Membrane</keyword>
<evidence type="ECO:0000256" key="7">
    <source>
        <dbReference type="ARBA" id="ARBA00023065"/>
    </source>
</evidence>
<keyword evidence="13" id="KW-1185">Reference proteome</keyword>
<comment type="subcellular location">
    <subcellularLocation>
        <location evidence="1">Cell outer membrane</location>
        <topology evidence="1">Multi-pass membrane protein</topology>
    </subcellularLocation>
</comment>
<evidence type="ECO:0000256" key="2">
    <source>
        <dbReference type="ARBA" id="ARBA00011233"/>
    </source>
</evidence>
<dbReference type="PANTHER" id="PTHR34501:SF9">
    <property type="entry name" value="MAJOR OUTER MEMBRANE PROTEIN P.IA"/>
    <property type="match status" value="1"/>
</dbReference>
<keyword evidence="3" id="KW-0813">Transport</keyword>
<keyword evidence="6" id="KW-0732">Signal</keyword>
<comment type="caution">
    <text evidence="12">The sequence shown here is derived from an EMBL/GenBank/DDBJ whole genome shotgun (WGS) entry which is preliminary data.</text>
</comment>
<evidence type="ECO:0000256" key="8">
    <source>
        <dbReference type="ARBA" id="ARBA00023114"/>
    </source>
</evidence>
<dbReference type="RefSeq" id="WP_201658306.1">
    <property type="nucleotide sequence ID" value="NZ_CAJHCS010000030.1"/>
</dbReference>
<keyword evidence="5" id="KW-0812">Transmembrane</keyword>
<dbReference type="Gene3D" id="2.40.160.10">
    <property type="entry name" value="Porin"/>
    <property type="match status" value="1"/>
</dbReference>
<evidence type="ECO:0000256" key="6">
    <source>
        <dbReference type="ARBA" id="ARBA00022729"/>
    </source>
</evidence>
<protein>
    <submittedName>
        <fullName evidence="12">Porin</fullName>
    </submittedName>
</protein>
<evidence type="ECO:0000256" key="9">
    <source>
        <dbReference type="ARBA" id="ARBA00023136"/>
    </source>
</evidence>
<dbReference type="InterPro" id="IPR033900">
    <property type="entry name" value="Gram_neg_porin_domain"/>
</dbReference>
<evidence type="ECO:0000256" key="10">
    <source>
        <dbReference type="ARBA" id="ARBA00023237"/>
    </source>
</evidence>
<dbReference type="EMBL" id="JAZHGC010000030">
    <property type="protein sequence ID" value="MEM5289912.1"/>
    <property type="molecule type" value="Genomic_DNA"/>
</dbReference>
<feature type="domain" description="Porin" evidence="11">
    <location>
        <begin position="3"/>
        <end position="326"/>
    </location>
</feature>
<evidence type="ECO:0000313" key="13">
    <source>
        <dbReference type="Proteomes" id="UP001494588"/>
    </source>
</evidence>
<evidence type="ECO:0000256" key="1">
    <source>
        <dbReference type="ARBA" id="ARBA00004571"/>
    </source>
</evidence>
<evidence type="ECO:0000256" key="3">
    <source>
        <dbReference type="ARBA" id="ARBA00022448"/>
    </source>
</evidence>
<evidence type="ECO:0000256" key="4">
    <source>
        <dbReference type="ARBA" id="ARBA00022452"/>
    </source>
</evidence>
<keyword evidence="4" id="KW-1134">Transmembrane beta strand</keyword>
<organism evidence="12 13">
    <name type="scientific">Paraburkholderia sabiae</name>
    <dbReference type="NCBI Taxonomy" id="273251"/>
    <lineage>
        <taxon>Bacteria</taxon>
        <taxon>Pseudomonadati</taxon>
        <taxon>Pseudomonadota</taxon>
        <taxon>Betaproteobacteria</taxon>
        <taxon>Burkholderiales</taxon>
        <taxon>Burkholderiaceae</taxon>
        <taxon>Paraburkholderia</taxon>
    </lineage>
</organism>
<evidence type="ECO:0000313" key="12">
    <source>
        <dbReference type="EMBL" id="MEM5289912.1"/>
    </source>
</evidence>
<dbReference type="InterPro" id="IPR023614">
    <property type="entry name" value="Porin_dom_sf"/>
</dbReference>
<dbReference type="Pfam" id="PF13609">
    <property type="entry name" value="Porin_4"/>
    <property type="match status" value="1"/>
</dbReference>
<keyword evidence="7" id="KW-0406">Ion transport</keyword>
<keyword evidence="8" id="KW-0626">Porin</keyword>
<evidence type="ECO:0000259" key="11">
    <source>
        <dbReference type="Pfam" id="PF13609"/>
    </source>
</evidence>
<comment type="subunit">
    <text evidence="2">Homotrimer.</text>
</comment>
<proteinExistence type="predicted"/>
<dbReference type="CDD" id="cd00342">
    <property type="entry name" value="gram_neg_porins"/>
    <property type="match status" value="1"/>
</dbReference>
<dbReference type="InterPro" id="IPR050298">
    <property type="entry name" value="Gram-neg_bact_OMP"/>
</dbReference>
<name>A0ABU9QKD1_9BURK</name>
<accession>A0ABU9QKD1</accession>
<dbReference type="SUPFAM" id="SSF56935">
    <property type="entry name" value="Porins"/>
    <property type="match status" value="1"/>
</dbReference>
<sequence length="361" mass="37980">MSATIGIAHAESSVTLYGIFDSGIRYVSSIDGQHSKTYLASGGMNPDEFGIRGTEDLGGGLRAVFDLENQFSGADGSAPPVSTSPQLFGRQAYVGLESDKYGALTFGHQYNAMNILFDYAPIWVDGASPFYVAGDNLALGYRISSSAVYKKSFGPVAIQLDYGFGGQPGSLAKGATAGGSVAYNFESAEIAGAYDQYKSADGASLAQVWTAGGRYAIGKTTLFAGYMHNSNSGQNNQRRDLYFGGAQYSVTPAFLLSGGYFYYQQSSCSGTCTAGQTVASGNGGGQIFGISGGGGAGHANILALSANYFLSKRTALYAEVDTYRLRGGAARDQVYYWTGTDNPNMTSLNQYTALIGLTHHF</sequence>
<gene>
    <name evidence="12" type="ORF">V4C55_29735</name>
</gene>
<reference evidence="12 13" key="1">
    <citation type="submission" date="2024-01" db="EMBL/GenBank/DDBJ databases">
        <title>The diversity of rhizobia nodulating Mimosa spp. in eleven states of Brazil covering several biomes is determined by host plant, location, and edaphic factors.</title>
        <authorList>
            <person name="Rouws L."/>
            <person name="Barauna A."/>
            <person name="Beukes C."/>
            <person name="De Faria S.M."/>
            <person name="Gross E."/>
            <person name="Dos Reis Junior F.B."/>
            <person name="Simon M."/>
            <person name="Maluk M."/>
            <person name="Odee D.W."/>
            <person name="Kenicer G."/>
            <person name="Young J.P.W."/>
            <person name="Reis V.M."/>
            <person name="Zilli J."/>
            <person name="James E.K."/>
        </authorList>
    </citation>
    <scope>NUCLEOTIDE SEQUENCE [LARGE SCALE GENOMIC DNA]</scope>
    <source>
        <strain evidence="12 13">JPY77</strain>
    </source>
</reference>
<keyword evidence="10" id="KW-0998">Cell outer membrane</keyword>
<dbReference type="PANTHER" id="PTHR34501">
    <property type="entry name" value="PROTEIN YDDL-RELATED"/>
    <property type="match status" value="1"/>
</dbReference>